<dbReference type="PANTHER" id="PTHR30250:SF10">
    <property type="entry name" value="LIPOPOLYSACCHARIDE BIOSYNTHESIS PROTEIN WZXC"/>
    <property type="match status" value="1"/>
</dbReference>
<comment type="caution">
    <text evidence="9">The sequence shown here is derived from an EMBL/GenBank/DDBJ whole genome shotgun (WGS) entry which is preliminary data.</text>
</comment>
<feature type="transmembrane region" description="Helical" evidence="7">
    <location>
        <begin position="428"/>
        <end position="449"/>
    </location>
</feature>
<organism evidence="9 10">
    <name type="scientific">Tsukamurella pseudospumae</name>
    <dbReference type="NCBI Taxonomy" id="239498"/>
    <lineage>
        <taxon>Bacteria</taxon>
        <taxon>Bacillati</taxon>
        <taxon>Actinomycetota</taxon>
        <taxon>Actinomycetes</taxon>
        <taxon>Mycobacteriales</taxon>
        <taxon>Tsukamurellaceae</taxon>
        <taxon>Tsukamurella</taxon>
    </lineage>
</organism>
<gene>
    <name evidence="9" type="ORF">AXK60_14020</name>
    <name evidence="8" type="ORF">AXK61_20075</name>
</gene>
<sequence>MNAEAEPTLRGRASGGRIARAFSMQFVARIVGLVASIGTVALTTRSLGPGPYGQLSAAIMFIGLWSSLTELGIGAVIVRRVTGGTGDLSRLVRVNAGFSLTYCLPLGAASSLSGWLLYRDDPLVVGMIAIISGSLVLTTLSSCVQPVFVTDVRFGAIALSDLLGRLLSFGLTFLLVHVGADLYWYALVQLIPPLVVLLIQGGVARRIVDLRPIFSFRESWELVRESLPQTGVLVIAALYWRSDGVLLSVLSSKEETGAYNLAYTVAFNATVISTVFLASTLSTMTNLFATDRARFARFTVRSIQLMLFVAVPLAVAGALLAPELVRLLGSEDFVAAGGSTLGLLFVAVAIRLVTGTLSQGLFAAHDQVFLLRLNIVSLLLNIGLNVVLIPQFGAKGAAAALVVSELFGLAVATRRLAGRTPYRTPWLFLARLIPAVAAAATVCVVGHALPVLLTGAAAAVAYLAVNLVLGPVRLRDARGLLSSEEGTPE</sequence>
<reference evidence="9" key="3">
    <citation type="submission" date="2016-02" db="EMBL/GenBank/DDBJ databases">
        <authorList>
            <person name="Teng J.L."/>
            <person name="Yang Y."/>
            <person name="Huang Y."/>
            <person name="Guo F."/>
            <person name="Wei W."/>
            <person name="Chen J.H."/>
            <person name="Wong S.Y."/>
            <person name="Lau S.K."/>
            <person name="Woo P.C."/>
        </authorList>
    </citation>
    <scope>NUCLEOTIDE SEQUENCE</scope>
    <source>
        <strain evidence="9">JCM 15929</strain>
    </source>
</reference>
<name>A0A138A123_9ACTN</name>
<feature type="transmembrane region" description="Helical" evidence="7">
    <location>
        <begin position="55"/>
        <end position="78"/>
    </location>
</feature>
<reference evidence="8 11" key="1">
    <citation type="submission" date="2016-02" db="EMBL/GenBank/DDBJ databases">
        <authorList>
            <person name="Teng J.L."/>
            <person name="Tang Y."/>
            <person name="Huang Y."/>
            <person name="Guo F."/>
            <person name="Wei W."/>
            <person name="Chen J.H."/>
            <person name="Wong S.Y."/>
            <person name="Lau S.K."/>
            <person name="Woo P.C."/>
        </authorList>
    </citation>
    <scope>NUCLEOTIDE SEQUENCE [LARGE SCALE GENOMIC DNA]</scope>
    <source>
        <strain evidence="8 11">JCM 13375</strain>
    </source>
</reference>
<reference evidence="10" key="2">
    <citation type="submission" date="2016-02" db="EMBL/GenBank/DDBJ databases">
        <authorList>
            <person name="Wen L."/>
            <person name="He K."/>
            <person name="Yang H."/>
        </authorList>
    </citation>
    <scope>NUCLEOTIDE SEQUENCE [LARGE SCALE GENOMIC DNA]</scope>
    <source>
        <strain evidence="10">JCM 15929</strain>
    </source>
</reference>
<dbReference type="CDD" id="cd13128">
    <property type="entry name" value="MATE_Wzx_like"/>
    <property type="match status" value="1"/>
</dbReference>
<dbReference type="Pfam" id="PF13440">
    <property type="entry name" value="Polysacc_synt_3"/>
    <property type="match status" value="1"/>
</dbReference>
<comment type="subcellular location">
    <subcellularLocation>
        <location evidence="1">Cell membrane</location>
        <topology evidence="1">Multi-pass membrane protein</topology>
    </subcellularLocation>
</comment>
<evidence type="ECO:0000256" key="5">
    <source>
        <dbReference type="ARBA" id="ARBA00022989"/>
    </source>
</evidence>
<dbReference type="STRING" id="239498.AXK60_14020"/>
<evidence type="ECO:0000256" key="6">
    <source>
        <dbReference type="ARBA" id="ARBA00023136"/>
    </source>
</evidence>
<feature type="transmembrane region" description="Helical" evidence="7">
    <location>
        <begin position="124"/>
        <end position="144"/>
    </location>
</feature>
<keyword evidence="11" id="KW-1185">Reference proteome</keyword>
<accession>A0A138A123</accession>
<dbReference type="InterPro" id="IPR050833">
    <property type="entry name" value="Poly_Biosynth_Transport"/>
</dbReference>
<keyword evidence="6 7" id="KW-0472">Membrane</keyword>
<evidence type="ECO:0000313" key="11">
    <source>
        <dbReference type="Proteomes" id="UP000070409"/>
    </source>
</evidence>
<evidence type="ECO:0000313" key="8">
    <source>
        <dbReference type="EMBL" id="KXO98372.1"/>
    </source>
</evidence>
<evidence type="ECO:0000313" key="9">
    <source>
        <dbReference type="EMBL" id="KXP04119.1"/>
    </source>
</evidence>
<evidence type="ECO:0000256" key="4">
    <source>
        <dbReference type="ARBA" id="ARBA00022692"/>
    </source>
</evidence>
<evidence type="ECO:0000256" key="1">
    <source>
        <dbReference type="ARBA" id="ARBA00004651"/>
    </source>
</evidence>
<proteinExistence type="inferred from homology"/>
<dbReference type="GO" id="GO:0005886">
    <property type="term" value="C:plasma membrane"/>
    <property type="evidence" value="ECO:0007669"/>
    <property type="project" value="UniProtKB-SubCell"/>
</dbReference>
<keyword evidence="3" id="KW-1003">Cell membrane</keyword>
<feature type="transmembrane region" description="Helical" evidence="7">
    <location>
        <begin position="99"/>
        <end position="118"/>
    </location>
</feature>
<dbReference type="AlphaFoldDB" id="A0A138A123"/>
<keyword evidence="4 7" id="KW-0812">Transmembrane</keyword>
<evidence type="ECO:0000256" key="2">
    <source>
        <dbReference type="ARBA" id="ARBA00007430"/>
    </source>
</evidence>
<feature type="transmembrane region" description="Helical" evidence="7">
    <location>
        <begin position="261"/>
        <end position="281"/>
    </location>
</feature>
<feature type="transmembrane region" description="Helical" evidence="7">
    <location>
        <begin position="455"/>
        <end position="474"/>
    </location>
</feature>
<keyword evidence="5 7" id="KW-1133">Transmembrane helix</keyword>
<feature type="transmembrane region" description="Helical" evidence="7">
    <location>
        <begin position="333"/>
        <end position="357"/>
    </location>
</feature>
<feature type="transmembrane region" description="Helical" evidence="7">
    <location>
        <begin position="302"/>
        <end position="321"/>
    </location>
</feature>
<dbReference type="EMBL" id="LSRE01000013">
    <property type="protein sequence ID" value="KXO98372.1"/>
    <property type="molecule type" value="Genomic_DNA"/>
</dbReference>
<dbReference type="PANTHER" id="PTHR30250">
    <property type="entry name" value="PST FAMILY PREDICTED COLANIC ACID TRANSPORTER"/>
    <property type="match status" value="1"/>
</dbReference>
<feature type="transmembrane region" description="Helical" evidence="7">
    <location>
        <begin position="21"/>
        <end position="43"/>
    </location>
</feature>
<dbReference type="EMBL" id="LSRF01000058">
    <property type="protein sequence ID" value="KXP04119.1"/>
    <property type="molecule type" value="Genomic_DNA"/>
</dbReference>
<evidence type="ECO:0000256" key="7">
    <source>
        <dbReference type="SAM" id="Phobius"/>
    </source>
</evidence>
<evidence type="ECO:0000313" key="10">
    <source>
        <dbReference type="Proteomes" id="UP000070258"/>
    </source>
</evidence>
<dbReference type="Proteomes" id="UP000070409">
    <property type="component" value="Unassembled WGS sequence"/>
</dbReference>
<feature type="transmembrane region" description="Helical" evidence="7">
    <location>
        <begin position="369"/>
        <end position="390"/>
    </location>
</feature>
<evidence type="ECO:0000256" key="3">
    <source>
        <dbReference type="ARBA" id="ARBA00022475"/>
    </source>
</evidence>
<feature type="transmembrane region" description="Helical" evidence="7">
    <location>
        <begin position="396"/>
        <end position="416"/>
    </location>
</feature>
<protein>
    <submittedName>
        <fullName evidence="9">Polysaccharide biosynthesis protein</fullName>
    </submittedName>
</protein>
<dbReference type="Proteomes" id="UP000070258">
    <property type="component" value="Unassembled WGS sequence"/>
</dbReference>
<comment type="similarity">
    <text evidence="2">Belongs to the polysaccharide synthase family.</text>
</comment>